<dbReference type="RefSeq" id="WP_139776797.1">
    <property type="nucleotide sequence ID" value="NZ_MTSM01000487.1"/>
</dbReference>
<proteinExistence type="predicted"/>
<evidence type="ECO:0000313" key="2">
    <source>
        <dbReference type="Proteomes" id="UP000191418"/>
    </source>
</evidence>
<reference evidence="1 2" key="1">
    <citation type="submission" date="2017-01" db="EMBL/GenBank/DDBJ databases">
        <title>Genome Sequencing of a Marine Spirillum, Oceanospirillum multiglobuliferum ATCC 33336, from Japan.</title>
        <authorList>
            <person name="Carney J.G."/>
            <person name="Trachtenberg A.M."/>
            <person name="Rheaume B.A."/>
            <person name="Linnane J.D."/>
            <person name="Pitts N.L."/>
            <person name="Mykles D.L."/>
            <person name="Maclea K.S."/>
        </authorList>
    </citation>
    <scope>NUCLEOTIDE SEQUENCE [LARGE SCALE GENOMIC DNA]</scope>
    <source>
        <strain evidence="1 2">ATCC 33336</strain>
    </source>
</reference>
<evidence type="ECO:0000313" key="1">
    <source>
        <dbReference type="EMBL" id="OPX53758.1"/>
    </source>
</evidence>
<gene>
    <name evidence="1" type="ORF">BTE48_17805</name>
</gene>
<protein>
    <submittedName>
        <fullName evidence="1">Uncharacterized protein</fullName>
    </submittedName>
</protein>
<organism evidence="1 2">
    <name type="scientific">Oceanospirillum multiglobuliferum</name>
    <dbReference type="NCBI Taxonomy" id="64969"/>
    <lineage>
        <taxon>Bacteria</taxon>
        <taxon>Pseudomonadati</taxon>
        <taxon>Pseudomonadota</taxon>
        <taxon>Gammaproteobacteria</taxon>
        <taxon>Oceanospirillales</taxon>
        <taxon>Oceanospirillaceae</taxon>
        <taxon>Oceanospirillum</taxon>
    </lineage>
</organism>
<accession>A0A1V4T0R7</accession>
<dbReference type="EMBL" id="MTSM01000487">
    <property type="protein sequence ID" value="OPX53758.1"/>
    <property type="molecule type" value="Genomic_DNA"/>
</dbReference>
<sequence length="63" mass="7451">MTDKEKELSRQLNVEMLTTLGFNKKYGLYFDSLEKKNKMYVGYMGSNAKGEYLKLHEYPSLEF</sequence>
<dbReference type="AlphaFoldDB" id="A0A1V4T0R7"/>
<keyword evidence="2" id="KW-1185">Reference proteome</keyword>
<name>A0A1V4T0R7_9GAMM</name>
<dbReference type="Proteomes" id="UP000191418">
    <property type="component" value="Unassembled WGS sequence"/>
</dbReference>
<comment type="caution">
    <text evidence="1">The sequence shown here is derived from an EMBL/GenBank/DDBJ whole genome shotgun (WGS) entry which is preliminary data.</text>
</comment>
<feature type="non-terminal residue" evidence="1">
    <location>
        <position position="63"/>
    </location>
</feature>